<evidence type="ECO:0000259" key="11">
    <source>
        <dbReference type="PROSITE" id="PS50026"/>
    </source>
</evidence>
<keyword evidence="5" id="KW-0677">Repeat</keyword>
<sequence length="657" mass="75902">MIPQQRTTRNKVDLFLSWYCNHGIYVHRSDKRFKCFCPPSFYGDRCQYQNQFIGLILYVQRKSLRDHASIFRIVVVLLDTRKNILFQEQIVYIRHCKRRYETYLLYPDRPELKSLNYSVRLDVYAIHRLDNTIQFRTTLYYRILYPFLPVNRIVAELIIPEKADQASPCHNIQCQNGQCYQYANSAEFYCRCHSGWSGEFCHIPHTCQCSPQSLCVETGCICPLGKSGTFCYIPEAIACKNNLCKNGGTCIPYDQKLLKQELRCLCPDEYEGDTCEKKRMHLVVSFKKVTVPQSILIHLITTRTNADPDHAIQFKRISLYQSTVVVYPTGQYDIAYAQFDHSYYLILLQSISISNDMNTTVISSNKCPHIERLLDPSIIQLHPLKRIKYYQLICQQRHSLRCFYSTTQMCVCTKNHLTDCFNFDHNGTTPCDKMNYCENNGKCYINDLTCPTKFLCVCKECYHGTLCQFTTSGIVLSLDSIIGYHIQPDVAFLRQPFIIKLSTGITIGMLILGIVGNIFSVMTFSRKKVLEVGCGIYLLSSSIFSLLAMIIFALKFWILFVTQAKLITNEMFLYITCKLIEYPIKFLPTIIEWLNACVSVERAMNIIFSIAFGKKKSKAAAKLMVSIIVFVCIAGVVHDPINRRLLQDTEENRIWCV</sequence>
<keyword evidence="2 9" id="KW-0245">EGF-like domain</keyword>
<gene>
    <name evidence="13" type="ORF">IZO911_LOCUS43865</name>
</gene>
<protein>
    <recommendedName>
        <fullName evidence="15">EGF-like domain-containing protein</fullName>
    </recommendedName>
</protein>
<dbReference type="AlphaFoldDB" id="A0A815RKW5"/>
<dbReference type="PROSITE" id="PS01186">
    <property type="entry name" value="EGF_2"/>
    <property type="match status" value="1"/>
</dbReference>
<keyword evidence="3 10" id="KW-0812">Transmembrane</keyword>
<comment type="caution">
    <text evidence="13">The sequence shown here is derived from an EMBL/GenBank/DDBJ whole genome shotgun (WGS) entry which is preliminary data.</text>
</comment>
<dbReference type="SUPFAM" id="SSF57196">
    <property type="entry name" value="EGF/Laminin"/>
    <property type="match status" value="1"/>
</dbReference>
<evidence type="ECO:0000256" key="9">
    <source>
        <dbReference type="PROSITE-ProRule" id="PRU00076"/>
    </source>
</evidence>
<dbReference type="InterPro" id="IPR051022">
    <property type="entry name" value="Notch_Cell-Fate_Det"/>
</dbReference>
<keyword evidence="6 10" id="KW-1133">Transmembrane helix</keyword>
<comment type="caution">
    <text evidence="9">Lacks conserved residue(s) required for the propagation of feature annotation.</text>
</comment>
<dbReference type="PROSITE" id="PS50026">
    <property type="entry name" value="EGF_3"/>
    <property type="match status" value="2"/>
</dbReference>
<dbReference type="GO" id="GO:0032991">
    <property type="term" value="C:protein-containing complex"/>
    <property type="evidence" value="ECO:0007669"/>
    <property type="project" value="TreeGrafter"/>
</dbReference>
<dbReference type="GO" id="GO:0007157">
    <property type="term" value="P:heterophilic cell-cell adhesion via plasma membrane cell adhesion molecules"/>
    <property type="evidence" value="ECO:0007669"/>
    <property type="project" value="TreeGrafter"/>
</dbReference>
<dbReference type="PANTHER" id="PTHR24049">
    <property type="entry name" value="CRUMBS FAMILY MEMBER"/>
    <property type="match status" value="1"/>
</dbReference>
<dbReference type="InterPro" id="IPR017452">
    <property type="entry name" value="GPCR_Rhodpsn_7TM"/>
</dbReference>
<evidence type="ECO:0000256" key="6">
    <source>
        <dbReference type="ARBA" id="ARBA00022989"/>
    </source>
</evidence>
<dbReference type="Gene3D" id="2.10.25.10">
    <property type="entry name" value="Laminin"/>
    <property type="match status" value="2"/>
</dbReference>
<dbReference type="PANTHER" id="PTHR24049:SF22">
    <property type="entry name" value="DROSOPHILA CRUMBS HOMOLOG"/>
    <property type="match status" value="1"/>
</dbReference>
<dbReference type="Gene3D" id="1.20.1070.10">
    <property type="entry name" value="Rhodopsin 7-helix transmembrane proteins"/>
    <property type="match status" value="1"/>
</dbReference>
<feature type="domain" description="EGF-like" evidence="11">
    <location>
        <begin position="165"/>
        <end position="202"/>
    </location>
</feature>
<evidence type="ECO:0000256" key="8">
    <source>
        <dbReference type="ARBA" id="ARBA00023157"/>
    </source>
</evidence>
<dbReference type="PROSITE" id="PS00022">
    <property type="entry name" value="EGF_1"/>
    <property type="match status" value="4"/>
</dbReference>
<feature type="transmembrane region" description="Helical" evidence="10">
    <location>
        <begin position="619"/>
        <end position="637"/>
    </location>
</feature>
<keyword evidence="4" id="KW-0732">Signal</keyword>
<dbReference type="InterPro" id="IPR009030">
    <property type="entry name" value="Growth_fac_rcpt_cys_sf"/>
</dbReference>
<keyword evidence="8 9" id="KW-1015">Disulfide bond</keyword>
<dbReference type="InterPro" id="IPR000742">
    <property type="entry name" value="EGF"/>
</dbReference>
<feature type="disulfide bond" evidence="9">
    <location>
        <begin position="266"/>
        <end position="275"/>
    </location>
</feature>
<feature type="disulfide bond" evidence="9">
    <location>
        <begin position="192"/>
        <end position="201"/>
    </location>
</feature>
<dbReference type="GO" id="GO:0045197">
    <property type="term" value="P:establishment or maintenance of epithelial cell apical/basal polarity"/>
    <property type="evidence" value="ECO:0007669"/>
    <property type="project" value="TreeGrafter"/>
</dbReference>
<feature type="domain" description="G-protein coupled receptors family 1 profile" evidence="12">
    <location>
        <begin position="516"/>
        <end position="657"/>
    </location>
</feature>
<evidence type="ECO:0008006" key="15">
    <source>
        <dbReference type="Google" id="ProtNLM"/>
    </source>
</evidence>
<evidence type="ECO:0000256" key="7">
    <source>
        <dbReference type="ARBA" id="ARBA00023136"/>
    </source>
</evidence>
<feature type="transmembrane region" description="Helical" evidence="10">
    <location>
        <begin position="536"/>
        <end position="560"/>
    </location>
</feature>
<keyword evidence="7 10" id="KW-0472">Membrane</keyword>
<name>A0A815RKW5_9BILA</name>
<evidence type="ECO:0000256" key="2">
    <source>
        <dbReference type="ARBA" id="ARBA00022536"/>
    </source>
</evidence>
<reference evidence="13" key="1">
    <citation type="submission" date="2021-02" db="EMBL/GenBank/DDBJ databases">
        <authorList>
            <person name="Nowell W R."/>
        </authorList>
    </citation>
    <scope>NUCLEOTIDE SEQUENCE</scope>
</reference>
<evidence type="ECO:0000256" key="1">
    <source>
        <dbReference type="ARBA" id="ARBA00004370"/>
    </source>
</evidence>
<comment type="subcellular location">
    <subcellularLocation>
        <location evidence="1">Membrane</location>
    </subcellularLocation>
</comment>
<evidence type="ECO:0000256" key="4">
    <source>
        <dbReference type="ARBA" id="ARBA00022729"/>
    </source>
</evidence>
<dbReference type="SMART" id="SM00181">
    <property type="entry name" value="EGF"/>
    <property type="match status" value="4"/>
</dbReference>
<evidence type="ECO:0000256" key="5">
    <source>
        <dbReference type="ARBA" id="ARBA00022737"/>
    </source>
</evidence>
<evidence type="ECO:0000313" key="13">
    <source>
        <dbReference type="EMBL" id="CAF1478618.1"/>
    </source>
</evidence>
<evidence type="ECO:0000256" key="3">
    <source>
        <dbReference type="ARBA" id="ARBA00022692"/>
    </source>
</evidence>
<dbReference type="PROSITE" id="PS50262">
    <property type="entry name" value="G_PROTEIN_RECEP_F1_2"/>
    <property type="match status" value="1"/>
</dbReference>
<feature type="domain" description="EGF-like" evidence="11">
    <location>
        <begin position="235"/>
        <end position="276"/>
    </location>
</feature>
<dbReference type="EMBL" id="CAJNOE010002332">
    <property type="protein sequence ID" value="CAF1478618.1"/>
    <property type="molecule type" value="Genomic_DNA"/>
</dbReference>
<dbReference type="Proteomes" id="UP000663860">
    <property type="component" value="Unassembled WGS sequence"/>
</dbReference>
<feature type="disulfide bond" evidence="9">
    <location>
        <begin position="169"/>
        <end position="179"/>
    </location>
</feature>
<feature type="non-terminal residue" evidence="13">
    <location>
        <position position="657"/>
    </location>
</feature>
<evidence type="ECO:0000259" key="12">
    <source>
        <dbReference type="PROSITE" id="PS50262"/>
    </source>
</evidence>
<dbReference type="SUPFAM" id="SSF57184">
    <property type="entry name" value="Growth factor receptor domain"/>
    <property type="match status" value="1"/>
</dbReference>
<dbReference type="GO" id="GO:0005886">
    <property type="term" value="C:plasma membrane"/>
    <property type="evidence" value="ECO:0007669"/>
    <property type="project" value="TreeGrafter"/>
</dbReference>
<proteinExistence type="predicted"/>
<evidence type="ECO:0000256" key="10">
    <source>
        <dbReference type="SAM" id="Phobius"/>
    </source>
</evidence>
<evidence type="ECO:0000313" key="14">
    <source>
        <dbReference type="Proteomes" id="UP000663860"/>
    </source>
</evidence>
<dbReference type="SUPFAM" id="SSF81321">
    <property type="entry name" value="Family A G protein-coupled receptor-like"/>
    <property type="match status" value="1"/>
</dbReference>
<organism evidence="13 14">
    <name type="scientific">Adineta steineri</name>
    <dbReference type="NCBI Taxonomy" id="433720"/>
    <lineage>
        <taxon>Eukaryota</taxon>
        <taxon>Metazoa</taxon>
        <taxon>Spiralia</taxon>
        <taxon>Gnathifera</taxon>
        <taxon>Rotifera</taxon>
        <taxon>Eurotatoria</taxon>
        <taxon>Bdelloidea</taxon>
        <taxon>Adinetida</taxon>
        <taxon>Adinetidae</taxon>
        <taxon>Adineta</taxon>
    </lineage>
</organism>
<feature type="transmembrane region" description="Helical" evidence="10">
    <location>
        <begin position="504"/>
        <end position="524"/>
    </location>
</feature>
<accession>A0A815RKW5</accession>